<evidence type="ECO:0000313" key="1">
    <source>
        <dbReference type="EMBL" id="KAH3707049.1"/>
    </source>
</evidence>
<keyword evidence="2" id="KW-1185">Reference proteome</keyword>
<proteinExistence type="predicted"/>
<dbReference type="AlphaFoldDB" id="A0A9D3YWB9"/>
<dbReference type="Proteomes" id="UP000828390">
    <property type="component" value="Unassembled WGS sequence"/>
</dbReference>
<dbReference type="EMBL" id="JAIWYP010000014">
    <property type="protein sequence ID" value="KAH3707049.1"/>
    <property type="molecule type" value="Genomic_DNA"/>
</dbReference>
<evidence type="ECO:0000313" key="2">
    <source>
        <dbReference type="Proteomes" id="UP000828390"/>
    </source>
</evidence>
<name>A0A9D3YWB9_DREPO</name>
<gene>
    <name evidence="1" type="ORF">DPMN_066443</name>
</gene>
<organism evidence="1 2">
    <name type="scientific">Dreissena polymorpha</name>
    <name type="common">Zebra mussel</name>
    <name type="synonym">Mytilus polymorpha</name>
    <dbReference type="NCBI Taxonomy" id="45954"/>
    <lineage>
        <taxon>Eukaryota</taxon>
        <taxon>Metazoa</taxon>
        <taxon>Spiralia</taxon>
        <taxon>Lophotrochozoa</taxon>
        <taxon>Mollusca</taxon>
        <taxon>Bivalvia</taxon>
        <taxon>Autobranchia</taxon>
        <taxon>Heteroconchia</taxon>
        <taxon>Euheterodonta</taxon>
        <taxon>Imparidentia</taxon>
        <taxon>Neoheterodontei</taxon>
        <taxon>Myida</taxon>
        <taxon>Dreissenoidea</taxon>
        <taxon>Dreissenidae</taxon>
        <taxon>Dreissena</taxon>
    </lineage>
</organism>
<sequence length="81" mass="8752">MARRVVVSLQVRLTLPHTARGNVGGISKNLSGTSGVVGYTSFYQLWVPGKGGSRPRSIIRLAMLLSLLTPTPLEVTGRFEE</sequence>
<accession>A0A9D3YWB9</accession>
<reference evidence="1" key="1">
    <citation type="journal article" date="2019" name="bioRxiv">
        <title>The Genome of the Zebra Mussel, Dreissena polymorpha: A Resource for Invasive Species Research.</title>
        <authorList>
            <person name="McCartney M.A."/>
            <person name="Auch B."/>
            <person name="Kono T."/>
            <person name="Mallez S."/>
            <person name="Zhang Y."/>
            <person name="Obille A."/>
            <person name="Becker A."/>
            <person name="Abrahante J.E."/>
            <person name="Garbe J."/>
            <person name="Badalamenti J.P."/>
            <person name="Herman A."/>
            <person name="Mangelson H."/>
            <person name="Liachko I."/>
            <person name="Sullivan S."/>
            <person name="Sone E.D."/>
            <person name="Koren S."/>
            <person name="Silverstein K.A.T."/>
            <person name="Beckman K.B."/>
            <person name="Gohl D.M."/>
        </authorList>
    </citation>
    <scope>NUCLEOTIDE SEQUENCE</scope>
    <source>
        <strain evidence="1">Duluth1</strain>
        <tissue evidence="1">Whole animal</tissue>
    </source>
</reference>
<comment type="caution">
    <text evidence="1">The sequence shown here is derived from an EMBL/GenBank/DDBJ whole genome shotgun (WGS) entry which is preliminary data.</text>
</comment>
<reference evidence="1" key="2">
    <citation type="submission" date="2020-11" db="EMBL/GenBank/DDBJ databases">
        <authorList>
            <person name="McCartney M.A."/>
            <person name="Auch B."/>
            <person name="Kono T."/>
            <person name="Mallez S."/>
            <person name="Becker A."/>
            <person name="Gohl D.M."/>
            <person name="Silverstein K.A.T."/>
            <person name="Koren S."/>
            <person name="Bechman K.B."/>
            <person name="Herman A."/>
            <person name="Abrahante J.E."/>
            <person name="Garbe J."/>
        </authorList>
    </citation>
    <scope>NUCLEOTIDE SEQUENCE</scope>
    <source>
        <strain evidence="1">Duluth1</strain>
        <tissue evidence="1">Whole animal</tissue>
    </source>
</reference>
<protein>
    <submittedName>
        <fullName evidence="1">Uncharacterized protein</fullName>
    </submittedName>
</protein>